<dbReference type="PANTHER" id="PTHR47705:SF1">
    <property type="entry name" value="PNP_UDP_1 DOMAIN-CONTAINING PROTEIN"/>
    <property type="match status" value="1"/>
</dbReference>
<dbReference type="EMBL" id="CADEPM010000003">
    <property type="protein sequence ID" value="CAB3402429.1"/>
    <property type="molecule type" value="Genomic_DNA"/>
</dbReference>
<dbReference type="PANTHER" id="PTHR47705">
    <property type="entry name" value="AGAP000321-PA"/>
    <property type="match status" value="1"/>
</dbReference>
<dbReference type="InterPro" id="IPR035994">
    <property type="entry name" value="Nucleoside_phosphorylase_sf"/>
</dbReference>
<feature type="domain" description="Winged helix-turn-helix" evidence="1">
    <location>
        <begin position="160"/>
        <end position="226"/>
    </location>
</feature>
<name>A0A8S1ENN3_9PELO</name>
<dbReference type="AlphaFoldDB" id="A0A8S1ENN3"/>
<evidence type="ECO:0000259" key="1">
    <source>
        <dbReference type="Pfam" id="PF22979"/>
    </source>
</evidence>
<keyword evidence="3" id="KW-1185">Reference proteome</keyword>
<dbReference type="Pfam" id="PF22979">
    <property type="entry name" value="HTH_69"/>
    <property type="match status" value="1"/>
</dbReference>
<reference evidence="2 3" key="1">
    <citation type="submission" date="2020-04" db="EMBL/GenBank/DDBJ databases">
        <authorList>
            <person name="Laetsch R D."/>
            <person name="Stevens L."/>
            <person name="Kumar S."/>
            <person name="Blaxter L. M."/>
        </authorList>
    </citation>
    <scope>NUCLEOTIDE SEQUENCE [LARGE SCALE GENOMIC DNA]</scope>
</reference>
<dbReference type="OrthoDB" id="1577640at2759"/>
<sequence>MTTFTGELIMLTPLKQDNDHYIVKIHREENAIAEKILHIAGGPYAGIIVNRLEENPNLDFHPDVSLSFNVLLGNRQEKPVQEKRSLYFFIRHGVDADVGRAVVHKYFRSLLSNLSGGYVSFMKKAIGLLQKEFLEITALVIDYKLVAEEEQVAIPDAAQYDSGSEIEEVTAGHVQEVLEHAYPDGLPVAKIAECLRCDEDEVIGYLSELESSRIVTQVGDEWIRADTKKVYESIEAQRQASASTSADQPTVAIISCLFVEKQAVDSLIEESSTIHKYKSGGDSNVYTIGRIGEHRVVATKLALIGDSREAITSAGSITTRLLGNFQNIEHVFIVGVGGAVPHFTDASLHARLGDVIVSASRPHGYVYAHDLLLDRKTDNVTGFAVRNWDAADKTIERIVEKGIESGELISDWNKSTNQAIKLLEATAGSADVEWKSPPESTDVLAMTISKGNVVVMPHPNLDRKGPEIHIGSVGAMASMKKYEAIVNEEDSINQLRESFVESFGIRCMDAGFDSVVGAIVGSCVKSWALIRGISDYQQGQSRASKQWQAHAAARAAGITRCIIEKLPV</sequence>
<dbReference type="Gene3D" id="3.40.50.1580">
    <property type="entry name" value="Nucleoside phosphorylase domain"/>
    <property type="match status" value="1"/>
</dbReference>
<dbReference type="GO" id="GO:0009116">
    <property type="term" value="P:nucleoside metabolic process"/>
    <property type="evidence" value="ECO:0007669"/>
    <property type="project" value="InterPro"/>
</dbReference>
<organism evidence="2 3">
    <name type="scientific">Caenorhabditis bovis</name>
    <dbReference type="NCBI Taxonomy" id="2654633"/>
    <lineage>
        <taxon>Eukaryota</taxon>
        <taxon>Metazoa</taxon>
        <taxon>Ecdysozoa</taxon>
        <taxon>Nematoda</taxon>
        <taxon>Chromadorea</taxon>
        <taxon>Rhabditida</taxon>
        <taxon>Rhabditina</taxon>
        <taxon>Rhabditomorpha</taxon>
        <taxon>Rhabditoidea</taxon>
        <taxon>Rhabditidae</taxon>
        <taxon>Peloderinae</taxon>
        <taxon>Caenorhabditis</taxon>
    </lineage>
</organism>
<proteinExistence type="predicted"/>
<dbReference type="GO" id="GO:0003824">
    <property type="term" value="F:catalytic activity"/>
    <property type="evidence" value="ECO:0007669"/>
    <property type="project" value="InterPro"/>
</dbReference>
<protein>
    <recommendedName>
        <fullName evidence="1">Winged helix-turn-helix domain-containing protein</fullName>
    </recommendedName>
</protein>
<accession>A0A8S1ENN3</accession>
<evidence type="ECO:0000313" key="2">
    <source>
        <dbReference type="EMBL" id="CAB3402429.1"/>
    </source>
</evidence>
<dbReference type="InterPro" id="IPR055121">
    <property type="entry name" value="HTH_69"/>
</dbReference>
<comment type="caution">
    <text evidence="2">The sequence shown here is derived from an EMBL/GenBank/DDBJ whole genome shotgun (WGS) entry which is preliminary data.</text>
</comment>
<dbReference type="Proteomes" id="UP000494206">
    <property type="component" value="Unassembled WGS sequence"/>
</dbReference>
<evidence type="ECO:0000313" key="3">
    <source>
        <dbReference type="Proteomes" id="UP000494206"/>
    </source>
</evidence>
<dbReference type="SUPFAM" id="SSF53167">
    <property type="entry name" value="Purine and uridine phosphorylases"/>
    <property type="match status" value="1"/>
</dbReference>
<gene>
    <name evidence="2" type="ORF">CBOVIS_LOCUS5049</name>
</gene>